<keyword evidence="1" id="KW-0472">Membrane</keyword>
<dbReference type="AlphaFoldDB" id="A0A378XZQ2"/>
<feature type="transmembrane region" description="Helical" evidence="1">
    <location>
        <begin position="311"/>
        <end position="327"/>
    </location>
</feature>
<dbReference type="NCBIfam" id="TIGR00792">
    <property type="entry name" value="gph"/>
    <property type="match status" value="1"/>
</dbReference>
<dbReference type="EMBL" id="UGSC01000001">
    <property type="protein sequence ID" value="SUA69750.1"/>
    <property type="molecule type" value="Genomic_DNA"/>
</dbReference>
<dbReference type="CDD" id="cd17332">
    <property type="entry name" value="MFS_MelB_like"/>
    <property type="match status" value="1"/>
</dbReference>
<dbReference type="SUPFAM" id="SSF103473">
    <property type="entry name" value="MFS general substrate transporter"/>
    <property type="match status" value="1"/>
</dbReference>
<accession>A0A378XZQ2</accession>
<dbReference type="GO" id="GO:0006814">
    <property type="term" value="P:sodium ion transport"/>
    <property type="evidence" value="ECO:0007669"/>
    <property type="project" value="InterPro"/>
</dbReference>
<dbReference type="Gene3D" id="1.20.1250.20">
    <property type="entry name" value="MFS general substrate transporter like domains"/>
    <property type="match status" value="2"/>
</dbReference>
<feature type="transmembrane region" description="Helical" evidence="1">
    <location>
        <begin position="245"/>
        <end position="268"/>
    </location>
</feature>
<protein>
    <submittedName>
        <fullName evidence="2">Na+/melibiose symporter</fullName>
    </submittedName>
</protein>
<feature type="transmembrane region" description="Helical" evidence="1">
    <location>
        <begin position="376"/>
        <end position="400"/>
    </location>
</feature>
<keyword evidence="1" id="KW-0812">Transmembrane</keyword>
<organism evidence="2 3">
    <name type="scientific">Paenibacillus polymyxa</name>
    <name type="common">Bacillus polymyxa</name>
    <dbReference type="NCBI Taxonomy" id="1406"/>
    <lineage>
        <taxon>Bacteria</taxon>
        <taxon>Bacillati</taxon>
        <taxon>Bacillota</taxon>
        <taxon>Bacilli</taxon>
        <taxon>Bacillales</taxon>
        <taxon>Paenibacillaceae</taxon>
        <taxon>Paenibacillus</taxon>
    </lineage>
</organism>
<keyword evidence="1" id="KW-1133">Transmembrane helix</keyword>
<evidence type="ECO:0000256" key="1">
    <source>
        <dbReference type="SAM" id="Phobius"/>
    </source>
</evidence>
<dbReference type="GO" id="GO:0008643">
    <property type="term" value="P:carbohydrate transport"/>
    <property type="evidence" value="ECO:0007669"/>
    <property type="project" value="InterPro"/>
</dbReference>
<dbReference type="GO" id="GO:0015293">
    <property type="term" value="F:symporter activity"/>
    <property type="evidence" value="ECO:0007669"/>
    <property type="project" value="InterPro"/>
</dbReference>
<gene>
    <name evidence="2" type="primary">uidB</name>
    <name evidence="2" type="ORF">NCTC10343_02616</name>
</gene>
<feature type="transmembrane region" description="Helical" evidence="1">
    <location>
        <begin position="97"/>
        <end position="114"/>
    </location>
</feature>
<dbReference type="PANTHER" id="PTHR11328">
    <property type="entry name" value="MAJOR FACILITATOR SUPERFAMILY DOMAIN-CONTAINING PROTEIN"/>
    <property type="match status" value="1"/>
</dbReference>
<dbReference type="GeneID" id="93346009"/>
<dbReference type="Pfam" id="PF13347">
    <property type="entry name" value="MFS_2"/>
    <property type="match status" value="1"/>
</dbReference>
<dbReference type="Proteomes" id="UP000254400">
    <property type="component" value="Unassembled WGS sequence"/>
</dbReference>
<feature type="transmembrane region" description="Helical" evidence="1">
    <location>
        <begin position="58"/>
        <end position="85"/>
    </location>
</feature>
<evidence type="ECO:0000313" key="3">
    <source>
        <dbReference type="Proteomes" id="UP000254400"/>
    </source>
</evidence>
<dbReference type="RefSeq" id="WP_019687289.1">
    <property type="nucleotide sequence ID" value="NZ_CP023711.1"/>
</dbReference>
<feature type="transmembrane region" description="Helical" evidence="1">
    <location>
        <begin position="195"/>
        <end position="216"/>
    </location>
</feature>
<feature type="transmembrane region" description="Helical" evidence="1">
    <location>
        <begin position="333"/>
        <end position="355"/>
    </location>
</feature>
<evidence type="ECO:0000313" key="2">
    <source>
        <dbReference type="EMBL" id="SUA69750.1"/>
    </source>
</evidence>
<feature type="transmembrane region" description="Helical" evidence="1">
    <location>
        <begin position="126"/>
        <end position="149"/>
    </location>
</feature>
<feature type="transmembrane region" description="Helical" evidence="1">
    <location>
        <begin position="280"/>
        <end position="299"/>
    </location>
</feature>
<reference evidence="2 3" key="1">
    <citation type="submission" date="2018-06" db="EMBL/GenBank/DDBJ databases">
        <authorList>
            <consortium name="Pathogen Informatics"/>
            <person name="Doyle S."/>
        </authorList>
    </citation>
    <scope>NUCLEOTIDE SEQUENCE [LARGE SCALE GENOMIC DNA]</scope>
    <source>
        <strain evidence="2 3">NCTC10343</strain>
    </source>
</reference>
<dbReference type="InterPro" id="IPR039672">
    <property type="entry name" value="MFS_2"/>
</dbReference>
<proteinExistence type="predicted"/>
<feature type="transmembrane region" description="Helical" evidence="1">
    <location>
        <begin position="420"/>
        <end position="444"/>
    </location>
</feature>
<dbReference type="PANTHER" id="PTHR11328:SF24">
    <property type="entry name" value="MAJOR FACILITATOR SUPERFAMILY (MFS) PROFILE DOMAIN-CONTAINING PROTEIN"/>
    <property type="match status" value="1"/>
</dbReference>
<dbReference type="InterPro" id="IPR036259">
    <property type="entry name" value="MFS_trans_sf"/>
</dbReference>
<sequence>MRSSSDIVVRGNEASVQTGSIITLKEKIGYGFGDFASQLLFAAAMTFLSYFYTDVIGISAGVIGTLMLVARVLDAFIDVAIGALIDKTKSRHGKARPWLLWMSGPFALSGILLFTVPSGNMTITILYIYVTYLLMNFIYSSINVPYGVLNSMITQDSYQRSLLNIFRMSLANIGALLINYFTLPLVKSFGGGQKGWIFTFIIFGLLGTFLFLVTFFSTKERVTPSVVQKPIPFGRAFGALMRNKYWKLILGFAVVYFINNALGTGMNIYYARYVLKDANLIGVLGISLLLPSLLGYMLLPPIVKRIGKRNSSIIGSILLIVGSLVIAVSPTSLMAVCLGLVIKALGHAAILGTFFAMLADTIEYGEWKTGMRTEGLVYSAGSFGTKAGGGLGAALIGWGLALGGYAGGQATISATALASIHFMFIYVPIILALLQILLLVFYNLDKLFPGIVKELEFLKNAE</sequence>
<dbReference type="InterPro" id="IPR001927">
    <property type="entry name" value="Na/Gal_symport"/>
</dbReference>
<name>A0A378XZQ2_PAEPO</name>
<dbReference type="GO" id="GO:0005886">
    <property type="term" value="C:plasma membrane"/>
    <property type="evidence" value="ECO:0007669"/>
    <property type="project" value="TreeGrafter"/>
</dbReference>
<feature type="transmembrane region" description="Helical" evidence="1">
    <location>
        <begin position="161"/>
        <end position="183"/>
    </location>
</feature>
<feature type="transmembrane region" description="Helical" evidence="1">
    <location>
        <begin position="35"/>
        <end position="52"/>
    </location>
</feature>